<sequence length="395" mass="45048">MSNFRSPRLNEEEISSQSSDEKMDTGTESLHSRQHTPSSTLSSDYEDMEQLNGSCDVLRLQNHGVLRLSEPKELNDSLIKNMNNLQISSPVETRPKHLAVTKFSSTLMSTTDHPLMGIASPDENYPDLIPKKYKEDEKDLSLSSIEDERANETNEYFYSPQRNTTESHILSTTLDVTSPPDVARGIEKRKRLEKETPRLNRVGLEDLDSPDVISSSQEDRSAYQALLDPYTGSVMLRHTPAKSPGGQRRRIQLRLVTDEYVLVYLYGSAGPRRLPTAHWLREYYKLVDRRLRKSLKHLYLVHPTYGLRLFVTFTKAFVSNFRSPRLNEEEISSQSSDEKMDTGTESLHSRQHTPSSTLSSDYEDMEQLNGSCDVLRLQNHGVLRLSEPKNLTTAL</sequence>
<evidence type="ECO:0000313" key="2">
    <source>
        <dbReference type="Proteomes" id="UP001064048"/>
    </source>
</evidence>
<organism evidence="1 2">
    <name type="scientific">Choristoneura fumiferana</name>
    <name type="common">Spruce budworm moth</name>
    <name type="synonym">Archips fumiferana</name>
    <dbReference type="NCBI Taxonomy" id="7141"/>
    <lineage>
        <taxon>Eukaryota</taxon>
        <taxon>Metazoa</taxon>
        <taxon>Ecdysozoa</taxon>
        <taxon>Arthropoda</taxon>
        <taxon>Hexapoda</taxon>
        <taxon>Insecta</taxon>
        <taxon>Pterygota</taxon>
        <taxon>Neoptera</taxon>
        <taxon>Endopterygota</taxon>
        <taxon>Lepidoptera</taxon>
        <taxon>Glossata</taxon>
        <taxon>Ditrysia</taxon>
        <taxon>Tortricoidea</taxon>
        <taxon>Tortricidae</taxon>
        <taxon>Tortricinae</taxon>
        <taxon>Choristoneura</taxon>
    </lineage>
</organism>
<proteinExistence type="predicted"/>
<protein>
    <submittedName>
        <fullName evidence="1">Uncharacterized protein</fullName>
    </submittedName>
</protein>
<comment type="caution">
    <text evidence="1">The sequence shown here is derived from an EMBL/GenBank/DDBJ whole genome shotgun (WGS) entry which is preliminary data.</text>
</comment>
<name>A0ACC0KYP3_CHOFU</name>
<evidence type="ECO:0000313" key="1">
    <source>
        <dbReference type="EMBL" id="KAI8441664.1"/>
    </source>
</evidence>
<accession>A0ACC0KYP3</accession>
<gene>
    <name evidence="1" type="ORF">MSG28_015211</name>
</gene>
<dbReference type="Proteomes" id="UP001064048">
    <property type="component" value="Chromosome 27"/>
</dbReference>
<dbReference type="EMBL" id="CM046127">
    <property type="protein sequence ID" value="KAI8441664.1"/>
    <property type="molecule type" value="Genomic_DNA"/>
</dbReference>
<keyword evidence="2" id="KW-1185">Reference proteome</keyword>
<reference evidence="1 2" key="1">
    <citation type="journal article" date="2022" name="Genome Biol. Evol.">
        <title>The Spruce Budworm Genome: Reconstructing the Evolutionary History of Antifreeze Proteins.</title>
        <authorList>
            <person name="Beliveau C."/>
            <person name="Gagne P."/>
            <person name="Picq S."/>
            <person name="Vernygora O."/>
            <person name="Keeling C.I."/>
            <person name="Pinkney K."/>
            <person name="Doucet D."/>
            <person name="Wen F."/>
            <person name="Johnston J.S."/>
            <person name="Maaroufi H."/>
            <person name="Boyle B."/>
            <person name="Laroche J."/>
            <person name="Dewar K."/>
            <person name="Juretic N."/>
            <person name="Blackburn G."/>
            <person name="Nisole A."/>
            <person name="Brunet B."/>
            <person name="Brandao M."/>
            <person name="Lumley L."/>
            <person name="Duan J."/>
            <person name="Quan G."/>
            <person name="Lucarotti C.J."/>
            <person name="Roe A.D."/>
            <person name="Sperling F.A.H."/>
            <person name="Levesque R.C."/>
            <person name="Cusson M."/>
        </authorList>
    </citation>
    <scope>NUCLEOTIDE SEQUENCE [LARGE SCALE GENOMIC DNA]</scope>
    <source>
        <strain evidence="1">Glfc:IPQL:Cfum</strain>
    </source>
</reference>